<keyword evidence="1" id="KW-0812">Transmembrane</keyword>
<accession>A0AAX3UEM4</accession>
<evidence type="ECO:0000313" key="3">
    <source>
        <dbReference type="EMBL" id="WGO86117.1"/>
    </source>
</evidence>
<reference evidence="3" key="2">
    <citation type="journal article" date="2022" name="Food Funct.">
        <title>Lactobacillus kefiranofaciens ZW18 from Kefir enhances the anti-tumor effect of anti-programmed cell death 1 (PD-1) immunotherapy by modulating the gut microbiota.</title>
        <authorList>
            <person name="Zhao J."/>
            <person name="Wang Y."/>
            <person name="Wang J."/>
            <person name="Lv M."/>
            <person name="Zhou C."/>
            <person name="Jia L."/>
            <person name="Geng W."/>
        </authorList>
    </citation>
    <scope>NUCLEOTIDE SEQUENCE</scope>
    <source>
        <strain evidence="3">ZW18</strain>
    </source>
</reference>
<evidence type="ECO:0000313" key="4">
    <source>
        <dbReference type="Proteomes" id="UP000181860"/>
    </source>
</evidence>
<proteinExistence type="predicted"/>
<keyword evidence="1" id="KW-0472">Membrane</keyword>
<protein>
    <submittedName>
        <fullName evidence="3">Uncharacterized protein</fullName>
    </submittedName>
</protein>
<reference evidence="3" key="3">
    <citation type="submission" date="2023-04" db="EMBL/GenBank/DDBJ databases">
        <authorList>
            <person name="Wang Y."/>
        </authorList>
    </citation>
    <scope>NUCLEOTIDE SEQUENCE</scope>
    <source>
        <strain evidence="3">ZW18</strain>
    </source>
</reference>
<evidence type="ECO:0000256" key="1">
    <source>
        <dbReference type="SAM" id="Phobius"/>
    </source>
</evidence>
<dbReference type="EMBL" id="CP123735">
    <property type="protein sequence ID" value="WGO86117.1"/>
    <property type="molecule type" value="Genomic_DNA"/>
</dbReference>
<keyword evidence="4" id="KW-1185">Reference proteome</keyword>
<dbReference type="Proteomes" id="UP001242513">
    <property type="component" value="Chromosome"/>
</dbReference>
<evidence type="ECO:0000313" key="2">
    <source>
        <dbReference type="EMBL" id="SDA43494.1"/>
    </source>
</evidence>
<dbReference type="Proteomes" id="UP000181860">
    <property type="component" value="Unassembled WGS sequence"/>
</dbReference>
<feature type="transmembrane region" description="Helical" evidence="1">
    <location>
        <begin position="9"/>
        <end position="30"/>
    </location>
</feature>
<gene>
    <name evidence="3" type="ORF">QEJ78_01085</name>
    <name evidence="2" type="ORF">SAMN02983011_00562</name>
</gene>
<keyword evidence="1" id="KW-1133">Transmembrane helix</keyword>
<organism evidence="3 5">
    <name type="scientific">Lactobacillus kefiranofaciens</name>
    <dbReference type="NCBI Taxonomy" id="267818"/>
    <lineage>
        <taxon>Bacteria</taxon>
        <taxon>Bacillati</taxon>
        <taxon>Bacillota</taxon>
        <taxon>Bacilli</taxon>
        <taxon>Lactobacillales</taxon>
        <taxon>Lactobacillaceae</taxon>
        <taxon>Lactobacillus</taxon>
    </lineage>
</organism>
<name>A0AAX3UEM4_9LACO</name>
<dbReference type="RefSeq" id="WP_013854367.1">
    <property type="nucleotide sequence ID" value="NZ_CP123735.1"/>
</dbReference>
<sequence>MDVKKQRKILISLIIVVLILLGIFLTLFFLRNNSEKTVVTHKAATNISKKNDKIADLTIKQAAGLAIVYAHLRYEDDQSWSEIYQAANNGELEVDRYLKYQFDNYTVTPQNNQALYIVNKEAYLIFTNQQTPMQGKIILGNDQQKLETTNVHMIYKYVKKQGKLAVAKAISQKMHLETQMATQQESQSKQNS</sequence>
<dbReference type="EMBL" id="FMXC01000003">
    <property type="protein sequence ID" value="SDA43494.1"/>
    <property type="molecule type" value="Genomic_DNA"/>
</dbReference>
<dbReference type="AlphaFoldDB" id="A0AAX3UEM4"/>
<reference evidence="2 4" key="1">
    <citation type="submission" date="2016-10" db="EMBL/GenBank/DDBJ databases">
        <authorList>
            <person name="Varghese N."/>
            <person name="Submissions S."/>
        </authorList>
    </citation>
    <scope>NUCLEOTIDE SEQUENCE [LARGE SCALE GENOMIC DNA]</scope>
    <source>
        <strain evidence="2 4">ATCC 43761</strain>
    </source>
</reference>
<evidence type="ECO:0000313" key="5">
    <source>
        <dbReference type="Proteomes" id="UP001242513"/>
    </source>
</evidence>